<reference evidence="2 3" key="1">
    <citation type="submission" date="2021-03" db="EMBL/GenBank/DDBJ databases">
        <title>Thiomicrorhabdus sp.nov.,novel sulfur-oxidizing bacteria isolated from coastal sediment.</title>
        <authorList>
            <person name="Liu X."/>
        </authorList>
    </citation>
    <scope>NUCLEOTIDE SEQUENCE [LARGE SCALE GENOMIC DNA]</scope>
    <source>
        <strain evidence="2 3">6S2-11</strain>
    </source>
</reference>
<keyword evidence="1" id="KW-1133">Transmembrane helix</keyword>
<dbReference type="EMBL" id="JAGETV010000007">
    <property type="protein sequence ID" value="MBO1927026.1"/>
    <property type="molecule type" value="Genomic_DNA"/>
</dbReference>
<feature type="transmembrane region" description="Helical" evidence="1">
    <location>
        <begin position="42"/>
        <end position="65"/>
    </location>
</feature>
<keyword evidence="1" id="KW-0472">Membrane</keyword>
<name>A0ABS3Q3X9_9GAMM</name>
<dbReference type="RefSeq" id="WP_208148476.1">
    <property type="nucleotide sequence ID" value="NZ_JAGETV010000007.1"/>
</dbReference>
<dbReference type="Proteomes" id="UP000664835">
    <property type="component" value="Unassembled WGS sequence"/>
</dbReference>
<sequence>MCVLIALLMAVVFYALLGKMDFWVLSERFDSQQVVVAEQWQIVYELWPLWLFAFLGGILFVLLMMKLVPAKEE</sequence>
<organism evidence="2 3">
    <name type="scientific">Thiomicrorhabdus marina</name>
    <dbReference type="NCBI Taxonomy" id="2818442"/>
    <lineage>
        <taxon>Bacteria</taxon>
        <taxon>Pseudomonadati</taxon>
        <taxon>Pseudomonadota</taxon>
        <taxon>Gammaproteobacteria</taxon>
        <taxon>Thiotrichales</taxon>
        <taxon>Piscirickettsiaceae</taxon>
        <taxon>Thiomicrorhabdus</taxon>
    </lineage>
</organism>
<protein>
    <submittedName>
        <fullName evidence="2">Uncharacterized protein</fullName>
    </submittedName>
</protein>
<keyword evidence="1" id="KW-0812">Transmembrane</keyword>
<evidence type="ECO:0000313" key="2">
    <source>
        <dbReference type="EMBL" id="MBO1927026.1"/>
    </source>
</evidence>
<keyword evidence="3" id="KW-1185">Reference proteome</keyword>
<accession>A0ABS3Q3X9</accession>
<evidence type="ECO:0000256" key="1">
    <source>
        <dbReference type="SAM" id="Phobius"/>
    </source>
</evidence>
<comment type="caution">
    <text evidence="2">The sequence shown here is derived from an EMBL/GenBank/DDBJ whole genome shotgun (WGS) entry which is preliminary data.</text>
</comment>
<gene>
    <name evidence="2" type="ORF">J3998_05500</name>
</gene>
<evidence type="ECO:0000313" key="3">
    <source>
        <dbReference type="Proteomes" id="UP000664835"/>
    </source>
</evidence>
<proteinExistence type="predicted"/>